<organism evidence="1 2">
    <name type="scientific">Microdochium trichocladiopsis</name>
    <dbReference type="NCBI Taxonomy" id="1682393"/>
    <lineage>
        <taxon>Eukaryota</taxon>
        <taxon>Fungi</taxon>
        <taxon>Dikarya</taxon>
        <taxon>Ascomycota</taxon>
        <taxon>Pezizomycotina</taxon>
        <taxon>Sordariomycetes</taxon>
        <taxon>Xylariomycetidae</taxon>
        <taxon>Xylariales</taxon>
        <taxon>Microdochiaceae</taxon>
        <taxon>Microdochium</taxon>
    </lineage>
</organism>
<dbReference type="EMBL" id="JAGTJQ010000006">
    <property type="protein sequence ID" value="KAH7029233.1"/>
    <property type="molecule type" value="Genomic_DNA"/>
</dbReference>
<dbReference type="AlphaFoldDB" id="A0A9P8Y6D8"/>
<evidence type="ECO:0000313" key="1">
    <source>
        <dbReference type="EMBL" id="KAH7029233.1"/>
    </source>
</evidence>
<protein>
    <submittedName>
        <fullName evidence="1">Uncharacterized protein</fullName>
    </submittedName>
</protein>
<comment type="caution">
    <text evidence="1">The sequence shown here is derived from an EMBL/GenBank/DDBJ whole genome shotgun (WGS) entry which is preliminary data.</text>
</comment>
<name>A0A9P8Y6D8_9PEZI</name>
<dbReference type="RefSeq" id="XP_046011521.1">
    <property type="nucleotide sequence ID" value="XM_046148184.1"/>
</dbReference>
<accession>A0A9P8Y6D8</accession>
<dbReference type="Proteomes" id="UP000756346">
    <property type="component" value="Unassembled WGS sequence"/>
</dbReference>
<reference evidence="1" key="1">
    <citation type="journal article" date="2021" name="Nat. Commun.">
        <title>Genetic determinants of endophytism in the Arabidopsis root mycobiome.</title>
        <authorList>
            <person name="Mesny F."/>
            <person name="Miyauchi S."/>
            <person name="Thiergart T."/>
            <person name="Pickel B."/>
            <person name="Atanasova L."/>
            <person name="Karlsson M."/>
            <person name="Huettel B."/>
            <person name="Barry K.W."/>
            <person name="Haridas S."/>
            <person name="Chen C."/>
            <person name="Bauer D."/>
            <person name="Andreopoulos W."/>
            <person name="Pangilinan J."/>
            <person name="LaButti K."/>
            <person name="Riley R."/>
            <person name="Lipzen A."/>
            <person name="Clum A."/>
            <person name="Drula E."/>
            <person name="Henrissat B."/>
            <person name="Kohler A."/>
            <person name="Grigoriev I.V."/>
            <person name="Martin F.M."/>
            <person name="Hacquard S."/>
        </authorList>
    </citation>
    <scope>NUCLEOTIDE SEQUENCE</scope>
    <source>
        <strain evidence="1">MPI-CAGE-CH-0230</strain>
    </source>
</reference>
<evidence type="ECO:0000313" key="2">
    <source>
        <dbReference type="Proteomes" id="UP000756346"/>
    </source>
</evidence>
<dbReference type="GeneID" id="70177730"/>
<proteinExistence type="predicted"/>
<keyword evidence="2" id="KW-1185">Reference proteome</keyword>
<sequence length="184" mass="20767">MQARARGWRPRNARKRAGHMRGWWHSGRCCGRGQAGTYATGTCRATSPLRARQMAPALAPLSLSLEDLPYQYPLVLPASLPQPLSLSLFFSWYSPSCLLPTPRTAQPSANWPFHQQLTILWQHEHRVQRHIGTVCRQSPPERLTRLAWTLQRCCLNSWSMSALAHRRTTTLSSQDSTVAPASRA</sequence>
<gene>
    <name evidence="1" type="ORF">B0I36DRAFT_129692</name>
</gene>